<organism evidence="2 3">
    <name type="scientific">Digitaria exilis</name>
    <dbReference type="NCBI Taxonomy" id="1010633"/>
    <lineage>
        <taxon>Eukaryota</taxon>
        <taxon>Viridiplantae</taxon>
        <taxon>Streptophyta</taxon>
        <taxon>Embryophyta</taxon>
        <taxon>Tracheophyta</taxon>
        <taxon>Spermatophyta</taxon>
        <taxon>Magnoliopsida</taxon>
        <taxon>Liliopsida</taxon>
        <taxon>Poales</taxon>
        <taxon>Poaceae</taxon>
        <taxon>PACMAD clade</taxon>
        <taxon>Panicoideae</taxon>
        <taxon>Panicodae</taxon>
        <taxon>Paniceae</taxon>
        <taxon>Anthephorinae</taxon>
        <taxon>Digitaria</taxon>
    </lineage>
</organism>
<protein>
    <submittedName>
        <fullName evidence="2">Uncharacterized protein</fullName>
    </submittedName>
</protein>
<dbReference type="Proteomes" id="UP000636709">
    <property type="component" value="Unassembled WGS sequence"/>
</dbReference>
<dbReference type="OrthoDB" id="683654at2759"/>
<evidence type="ECO:0000313" key="3">
    <source>
        <dbReference type="Proteomes" id="UP000636709"/>
    </source>
</evidence>
<gene>
    <name evidence="2" type="ORF">HU200_017971</name>
</gene>
<comment type="caution">
    <text evidence="2">The sequence shown here is derived from an EMBL/GenBank/DDBJ whole genome shotgun (WGS) entry which is preliminary data.</text>
</comment>
<evidence type="ECO:0000256" key="1">
    <source>
        <dbReference type="SAM" id="MobiDB-lite"/>
    </source>
</evidence>
<accession>A0A835KGF7</accession>
<name>A0A835KGF7_9POAL</name>
<dbReference type="EMBL" id="JACEFO010001626">
    <property type="protein sequence ID" value="KAF8728699.1"/>
    <property type="molecule type" value="Genomic_DNA"/>
</dbReference>
<proteinExistence type="predicted"/>
<sequence>MAAEELVLLAQDDKTVTLAVIPSTTAPSTTVSEAEAGAAATFRLVVEQSYRCGGAEEVDTMDDVARRVPVAELRGAGTGAAAVDRAFEEMLAELDHPTLRREVAAEARTAAESAKARCTDQGNHLAGVEFRLRILFIDFEKEEEDEPDSEEETGSDLELDEESWSRGNSGGGDWLHGHDAAVLGDEDDDSGGGQFSARAYDGALAREGGRSDGALLLTGFEARGDGPELGEQHELTPRDMRRLVRLAFSGGDVEGDEGYRRAVDGGEPVLSRVARAVMLHQGMRSARPPQQQPAASTRGMPPRMRTGW</sequence>
<reference evidence="2" key="1">
    <citation type="submission" date="2020-07" db="EMBL/GenBank/DDBJ databases">
        <title>Genome sequence and genetic diversity analysis of an under-domesticated orphan crop, white fonio (Digitaria exilis).</title>
        <authorList>
            <person name="Bennetzen J.L."/>
            <person name="Chen S."/>
            <person name="Ma X."/>
            <person name="Wang X."/>
            <person name="Yssel A.E.J."/>
            <person name="Chaluvadi S.R."/>
            <person name="Johnson M."/>
            <person name="Gangashetty P."/>
            <person name="Hamidou F."/>
            <person name="Sanogo M.D."/>
            <person name="Zwaenepoel A."/>
            <person name="Wallace J."/>
            <person name="Van De Peer Y."/>
            <person name="Van Deynze A."/>
        </authorList>
    </citation>
    <scope>NUCLEOTIDE SEQUENCE</scope>
    <source>
        <tissue evidence="2">Leaves</tissue>
    </source>
</reference>
<dbReference type="Gramene" id="Dexi9B01G0034210.1">
    <property type="protein sequence ID" value="Dexi9B01G0034210.1:cds"/>
    <property type="gene ID" value="Dexi9B01G0034210"/>
</dbReference>
<feature type="region of interest" description="Disordered" evidence="1">
    <location>
        <begin position="141"/>
        <end position="195"/>
    </location>
</feature>
<feature type="compositionally biased region" description="Acidic residues" evidence="1">
    <location>
        <begin position="141"/>
        <end position="162"/>
    </location>
</feature>
<feature type="region of interest" description="Disordered" evidence="1">
    <location>
        <begin position="282"/>
        <end position="308"/>
    </location>
</feature>
<dbReference type="AlphaFoldDB" id="A0A835KGF7"/>
<keyword evidence="3" id="KW-1185">Reference proteome</keyword>
<evidence type="ECO:0000313" key="2">
    <source>
        <dbReference type="EMBL" id="KAF8728699.1"/>
    </source>
</evidence>